<dbReference type="HOGENOM" id="CLU_2286602_0_0_9"/>
<dbReference type="STRING" id="500633.CLOHIR_01731"/>
<organism evidence="1 2">
    <name type="scientific">Peptacetobacter hiranonis (strain DSM 13275 / JCM 10541 / KCTC 15199 / TO-931)</name>
    <name type="common">Clostridium hiranonis</name>
    <dbReference type="NCBI Taxonomy" id="500633"/>
    <lineage>
        <taxon>Bacteria</taxon>
        <taxon>Bacillati</taxon>
        <taxon>Bacillota</taxon>
        <taxon>Clostridia</taxon>
        <taxon>Peptostreptococcales</taxon>
        <taxon>Peptostreptococcaceae</taxon>
        <taxon>Peptacetobacter</taxon>
    </lineage>
</organism>
<name>B6G0S5_PEPHT</name>
<dbReference type="EMBL" id="ABWP01000068">
    <property type="protein sequence ID" value="EEA84651.1"/>
    <property type="molecule type" value="Genomic_DNA"/>
</dbReference>
<reference evidence="1 2" key="2">
    <citation type="submission" date="2008-10" db="EMBL/GenBank/DDBJ databases">
        <title>Draft genome sequence of Clostridium hiranonis (DSM 13275).</title>
        <authorList>
            <person name="Sudarsanam P."/>
            <person name="Ley R."/>
            <person name="Guruge J."/>
            <person name="Turnbaugh P.J."/>
            <person name="Mahowald M."/>
            <person name="Liep D."/>
            <person name="Gordon J."/>
        </authorList>
    </citation>
    <scope>NUCLEOTIDE SEQUENCE [LARGE SCALE GENOMIC DNA]</scope>
    <source>
        <strain evidence="1 2">DSM 13275</strain>
    </source>
</reference>
<comment type="caution">
    <text evidence="1">The sequence shown here is derived from an EMBL/GenBank/DDBJ whole genome shotgun (WGS) entry which is preliminary data.</text>
</comment>
<dbReference type="RefSeq" id="WP_006440591.1">
    <property type="nucleotide sequence ID" value="NZ_DS995358.1"/>
</dbReference>
<evidence type="ECO:0000313" key="1">
    <source>
        <dbReference type="EMBL" id="EEA84651.1"/>
    </source>
</evidence>
<evidence type="ECO:0000313" key="2">
    <source>
        <dbReference type="Proteomes" id="UP000003178"/>
    </source>
</evidence>
<proteinExistence type="predicted"/>
<accession>B6G0S5</accession>
<reference evidence="1 2" key="1">
    <citation type="submission" date="2008-09" db="EMBL/GenBank/DDBJ databases">
        <authorList>
            <person name="Fulton L."/>
            <person name="Clifton S."/>
            <person name="Fulton B."/>
            <person name="Xu J."/>
            <person name="Minx P."/>
            <person name="Pepin K.H."/>
            <person name="Johnson M."/>
            <person name="Thiruvilangam P."/>
            <person name="Bhonagiri V."/>
            <person name="Nash W.E."/>
            <person name="Mardis E.R."/>
            <person name="Wilson R.K."/>
        </authorList>
    </citation>
    <scope>NUCLEOTIDE SEQUENCE [LARGE SCALE GENOMIC DNA]</scope>
    <source>
        <strain evidence="1 2">DSM 13275</strain>
    </source>
</reference>
<keyword evidence="2" id="KW-1185">Reference proteome</keyword>
<dbReference type="AlphaFoldDB" id="B6G0S5"/>
<dbReference type="Proteomes" id="UP000003178">
    <property type="component" value="Unassembled WGS sequence"/>
</dbReference>
<sequence>MINREINIIDYKLFSETLCNRLHHLLQMGQDNNFEFVELELVIYALKDLINDIKDISSIKIIEELTYPQDYIKFYEKELEEKKDSIMNLEFEIEYLKNYYN</sequence>
<protein>
    <submittedName>
        <fullName evidence="1">Uncharacterized protein</fullName>
    </submittedName>
</protein>
<gene>
    <name evidence="1" type="ORF">CLOHIR_01731</name>
</gene>